<dbReference type="OrthoDB" id="9760715at2"/>
<keyword evidence="1" id="KW-0378">Hydrolase</keyword>
<dbReference type="InterPro" id="IPR050496">
    <property type="entry name" value="SNF2_RAD54_helicase_repair"/>
</dbReference>
<dbReference type="Gene3D" id="3.40.50.10810">
    <property type="entry name" value="Tandem AAA-ATPase domain"/>
    <property type="match status" value="1"/>
</dbReference>
<evidence type="ECO:0000256" key="2">
    <source>
        <dbReference type="SAM" id="MobiDB-lite"/>
    </source>
</evidence>
<name>A0A2A9EV36_9MICO</name>
<gene>
    <name evidence="5" type="ORF">ATJ88_1077</name>
</gene>
<proteinExistence type="predicted"/>
<comment type="caution">
    <text evidence="5">The sequence shown here is derived from an EMBL/GenBank/DDBJ whole genome shotgun (WGS) entry which is preliminary data.</text>
</comment>
<dbReference type="InterPro" id="IPR001650">
    <property type="entry name" value="Helicase_C-like"/>
</dbReference>
<dbReference type="InterPro" id="IPR038718">
    <property type="entry name" value="SNF2-like_sf"/>
</dbReference>
<dbReference type="GO" id="GO:0016787">
    <property type="term" value="F:hydrolase activity"/>
    <property type="evidence" value="ECO:0007669"/>
    <property type="project" value="UniProtKB-KW"/>
</dbReference>
<feature type="domain" description="Helicase ATP-binding" evidence="3">
    <location>
        <begin position="500"/>
        <end position="709"/>
    </location>
</feature>
<dbReference type="PROSITE" id="PS51192">
    <property type="entry name" value="HELICASE_ATP_BIND_1"/>
    <property type="match status" value="1"/>
</dbReference>
<accession>A0A2A9EV36</accession>
<dbReference type="Gene3D" id="3.40.50.300">
    <property type="entry name" value="P-loop containing nucleotide triphosphate hydrolases"/>
    <property type="match status" value="1"/>
</dbReference>
<dbReference type="EMBL" id="PDJJ01000001">
    <property type="protein sequence ID" value="PFG42416.1"/>
    <property type="molecule type" value="Genomic_DNA"/>
</dbReference>
<protein>
    <submittedName>
        <fullName evidence="5">Helicase-like protein</fullName>
    </submittedName>
</protein>
<reference evidence="5 6" key="1">
    <citation type="submission" date="2017-10" db="EMBL/GenBank/DDBJ databases">
        <title>Sequencing the genomes of 1000 actinobacteria strains.</title>
        <authorList>
            <person name="Klenk H.-P."/>
        </authorList>
    </citation>
    <scope>NUCLEOTIDE SEQUENCE [LARGE SCALE GENOMIC DNA]</scope>
    <source>
        <strain evidence="5 6">DSM 21863</strain>
    </source>
</reference>
<dbReference type="Proteomes" id="UP000224130">
    <property type="component" value="Unassembled WGS sequence"/>
</dbReference>
<dbReference type="GO" id="GO:0004386">
    <property type="term" value="F:helicase activity"/>
    <property type="evidence" value="ECO:0007669"/>
    <property type="project" value="UniProtKB-KW"/>
</dbReference>
<keyword evidence="5" id="KW-0067">ATP-binding</keyword>
<dbReference type="GO" id="GO:0005524">
    <property type="term" value="F:ATP binding"/>
    <property type="evidence" value="ECO:0007669"/>
    <property type="project" value="InterPro"/>
</dbReference>
<feature type="region of interest" description="Disordered" evidence="2">
    <location>
        <begin position="417"/>
        <end position="439"/>
    </location>
</feature>
<organism evidence="5 6">
    <name type="scientific">Isoptericola jiangsuensis</name>
    <dbReference type="NCBI Taxonomy" id="548579"/>
    <lineage>
        <taxon>Bacteria</taxon>
        <taxon>Bacillati</taxon>
        <taxon>Actinomycetota</taxon>
        <taxon>Actinomycetes</taxon>
        <taxon>Micrococcales</taxon>
        <taxon>Promicromonosporaceae</taxon>
        <taxon>Isoptericola</taxon>
    </lineage>
</organism>
<dbReference type="RefSeq" id="WP_098462931.1">
    <property type="nucleotide sequence ID" value="NZ_PDJJ01000001.1"/>
</dbReference>
<keyword evidence="5" id="KW-0547">Nucleotide-binding</keyword>
<dbReference type="AlphaFoldDB" id="A0A2A9EV36"/>
<dbReference type="PROSITE" id="PS51194">
    <property type="entry name" value="HELICASE_CTER"/>
    <property type="match status" value="1"/>
</dbReference>
<feature type="region of interest" description="Disordered" evidence="2">
    <location>
        <begin position="1"/>
        <end position="22"/>
    </location>
</feature>
<evidence type="ECO:0000313" key="5">
    <source>
        <dbReference type="EMBL" id="PFG42416.1"/>
    </source>
</evidence>
<dbReference type="InterPro" id="IPR027417">
    <property type="entry name" value="P-loop_NTPase"/>
</dbReference>
<dbReference type="PANTHER" id="PTHR45629:SF7">
    <property type="entry name" value="DNA EXCISION REPAIR PROTEIN ERCC-6-RELATED"/>
    <property type="match status" value="1"/>
</dbReference>
<dbReference type="SMART" id="SM00490">
    <property type="entry name" value="HELICc"/>
    <property type="match status" value="1"/>
</dbReference>
<feature type="domain" description="Helicase C-terminal" evidence="4">
    <location>
        <begin position="837"/>
        <end position="996"/>
    </location>
</feature>
<evidence type="ECO:0000256" key="1">
    <source>
        <dbReference type="ARBA" id="ARBA00022801"/>
    </source>
</evidence>
<evidence type="ECO:0000259" key="3">
    <source>
        <dbReference type="PROSITE" id="PS51192"/>
    </source>
</evidence>
<dbReference type="InterPro" id="IPR049730">
    <property type="entry name" value="SNF2/RAD54-like_C"/>
</dbReference>
<dbReference type="Pfam" id="PF00271">
    <property type="entry name" value="Helicase_C"/>
    <property type="match status" value="1"/>
</dbReference>
<dbReference type="InterPro" id="IPR014001">
    <property type="entry name" value="Helicase_ATP-bd"/>
</dbReference>
<dbReference type="Pfam" id="PF00176">
    <property type="entry name" value="SNF2-rel_dom"/>
    <property type="match status" value="1"/>
</dbReference>
<keyword evidence="5" id="KW-0347">Helicase</keyword>
<keyword evidence="6" id="KW-1185">Reference proteome</keyword>
<dbReference type="PANTHER" id="PTHR45629">
    <property type="entry name" value="SNF2/RAD54 FAMILY MEMBER"/>
    <property type="match status" value="1"/>
</dbReference>
<evidence type="ECO:0000259" key="4">
    <source>
        <dbReference type="PROSITE" id="PS51194"/>
    </source>
</evidence>
<dbReference type="CDD" id="cd18793">
    <property type="entry name" value="SF2_C_SNF"/>
    <property type="match status" value="1"/>
</dbReference>
<dbReference type="InterPro" id="IPR000330">
    <property type="entry name" value="SNF2_N"/>
</dbReference>
<sequence>MRLRDLLRRAPATRPDPASGAAPAFDVVHGDVTTFTTTPDRLRALFDGEAHVGITRQFLVLDALADEGRARATDLGFEVTADDLARLDDDEARILGLPARFAGRLGTAIAGTTVRPDFAVDLAVRLDKYDEAYRRSGALLTVGMAPYERTFRLSPPALRALRAVERHSSVPVGHRSEAHNMRLVAELQGAQRMAEHGGSAVADPTFSLTLHHFDRFTTVEPGKVGVTVSPQPDGSLRLTPNLGDGLHPDALDQRWHQLPSDPDADGGVLRVAKDLVLLEREQLEGVREVQRRRSIPKEQVRQFLEAPGSFLDPAKVDVEMTFAWLVAGLGRIAPVSFAQATQQGPRWISDEHGATAPEVLVERPQSLAEHDEIDAQIQNAWEHDADVVPIGDHLVDISDRDRVRECQEQARRRLEELGVTPGDEHDDTVTEASPTGPQVQVGWELDDAHELADRLRAAADAAAPDRPIDHAGLKFSPFPHQVEGIEWMTRLMQASLDGADHDPARIRGALLADDMGLGKTFMTLAALGETVRSERERGLDPRPHLAVMPVALLENWLREIEAVFGSPAGPFDDVVVLQGEGVTDFRTGKGKESAVAEDQLDDRGMVRDDLLPGLMLLRVGAQYGESRLDRPGRLVLTTYDTVARYQVSLSQADWGVVVFDEAQNVKNPDILRTRAAKALRARFKLAATGTPVENSLRDFWSMLDLAQPGLLGTWPQFRERWEAPMNEAAGERKGELGRALRETVGPFMLRRVKEDHLTDLPAKHVHDGGEHAALMPQAQRQAYDDAVARYRAGAGKKGAMLGALHDLGQVCLHPGLVHDDLLASSDALAQSARTAMAVTPILDRIRAADEKAIVFVRTKAMQRALATWLRERYGVPVDVVNGDTPATGSSDSRVKRIRRFEARSGFGVIIMSPLAVGVGLTVVGANHAIHLERHWNPAKEAQATDRVYRIGQTRPVHVYYPMALHPDVESFDVNLDRLLRSKTALSGAVVVPETVSEDEVARALGLR</sequence>
<dbReference type="SMART" id="SM00487">
    <property type="entry name" value="DEXDc"/>
    <property type="match status" value="1"/>
</dbReference>
<dbReference type="SUPFAM" id="SSF52540">
    <property type="entry name" value="P-loop containing nucleoside triphosphate hydrolases"/>
    <property type="match status" value="2"/>
</dbReference>
<evidence type="ECO:0000313" key="6">
    <source>
        <dbReference type="Proteomes" id="UP000224130"/>
    </source>
</evidence>